<dbReference type="EMBL" id="CAUYUJ010021323">
    <property type="protein sequence ID" value="CAK0903968.1"/>
    <property type="molecule type" value="Genomic_DNA"/>
</dbReference>
<feature type="domain" description="Calcineurin-like phosphoesterase" evidence="3">
    <location>
        <begin position="33"/>
        <end position="213"/>
    </location>
</feature>
<dbReference type="PANTHER" id="PTHR10161:SF14">
    <property type="entry name" value="TARTRATE-RESISTANT ACID PHOSPHATASE TYPE 5"/>
    <property type="match status" value="1"/>
</dbReference>
<evidence type="ECO:0000256" key="2">
    <source>
        <dbReference type="ARBA" id="ARBA00022801"/>
    </source>
</evidence>
<comment type="caution">
    <text evidence="4">The sequence shown here is derived from an EMBL/GenBank/DDBJ whole genome shotgun (WGS) entry which is preliminary data.</text>
</comment>
<reference evidence="4" key="1">
    <citation type="submission" date="2023-10" db="EMBL/GenBank/DDBJ databases">
        <authorList>
            <person name="Chen Y."/>
            <person name="Shah S."/>
            <person name="Dougan E. K."/>
            <person name="Thang M."/>
            <person name="Chan C."/>
        </authorList>
    </citation>
    <scope>NUCLEOTIDE SEQUENCE [LARGE SCALE GENOMIC DNA]</scope>
</reference>
<sequence>MARLHAAAPRALVLCTGDSFYGRPGEGGADFLYSAVGNHDVGGARGAPSLRMHGACGEAAAPPGARGGAAGARARWRWRCPGMGPYSVSEDWRAAGFDLAPLPAGLVDLLVLNTNKFQIGMRLQDGEFDWDAQKRWLRDALRQSECTWKLVVGHHPVEFVPHSLLEHAVPGLRWLTATFMTGKPLLKKLFSSSVADVIITEGADAYLCGHQHLMAHLVRRVLPRRLALRRHPGARPGCSYVIVGSSSKTERGDGWLGAVSALVRRKLEDTRRKMRELWWSEIGFCSVQACPRRLRFEFFSVNQAGEASSVYEYSINRSASG</sequence>
<evidence type="ECO:0000259" key="3">
    <source>
        <dbReference type="Pfam" id="PF00149"/>
    </source>
</evidence>
<gene>
    <name evidence="4" type="ORF">PCOR1329_LOCUS80130</name>
</gene>
<keyword evidence="1" id="KW-0732">Signal</keyword>
<name>A0ABN9XYH7_9DINO</name>
<dbReference type="Proteomes" id="UP001189429">
    <property type="component" value="Unassembled WGS sequence"/>
</dbReference>
<evidence type="ECO:0000256" key="1">
    <source>
        <dbReference type="ARBA" id="ARBA00022729"/>
    </source>
</evidence>
<evidence type="ECO:0000313" key="5">
    <source>
        <dbReference type="Proteomes" id="UP001189429"/>
    </source>
</evidence>
<protein>
    <recommendedName>
        <fullName evidence="3">Calcineurin-like phosphoesterase domain-containing protein</fullName>
    </recommendedName>
</protein>
<dbReference type="SUPFAM" id="SSF56300">
    <property type="entry name" value="Metallo-dependent phosphatases"/>
    <property type="match status" value="1"/>
</dbReference>
<evidence type="ECO:0000313" key="4">
    <source>
        <dbReference type="EMBL" id="CAK0903968.1"/>
    </source>
</evidence>
<proteinExistence type="predicted"/>
<keyword evidence="2" id="KW-0378">Hydrolase</keyword>
<dbReference type="Gene3D" id="3.60.21.10">
    <property type="match status" value="1"/>
</dbReference>
<dbReference type="InterPro" id="IPR051558">
    <property type="entry name" value="Metallophosphoesterase_PAP"/>
</dbReference>
<dbReference type="InterPro" id="IPR004843">
    <property type="entry name" value="Calcineurin-like_PHP"/>
</dbReference>
<accession>A0ABN9XYH7</accession>
<organism evidence="4 5">
    <name type="scientific">Prorocentrum cordatum</name>
    <dbReference type="NCBI Taxonomy" id="2364126"/>
    <lineage>
        <taxon>Eukaryota</taxon>
        <taxon>Sar</taxon>
        <taxon>Alveolata</taxon>
        <taxon>Dinophyceae</taxon>
        <taxon>Prorocentrales</taxon>
        <taxon>Prorocentraceae</taxon>
        <taxon>Prorocentrum</taxon>
    </lineage>
</organism>
<dbReference type="PANTHER" id="PTHR10161">
    <property type="entry name" value="TARTRATE-RESISTANT ACID PHOSPHATASE TYPE 5"/>
    <property type="match status" value="1"/>
</dbReference>
<keyword evidence="5" id="KW-1185">Reference proteome</keyword>
<dbReference type="Pfam" id="PF00149">
    <property type="entry name" value="Metallophos"/>
    <property type="match status" value="1"/>
</dbReference>
<dbReference type="InterPro" id="IPR029052">
    <property type="entry name" value="Metallo-depent_PP-like"/>
</dbReference>